<reference evidence="2 3" key="1">
    <citation type="submission" date="2018-06" db="EMBL/GenBank/DDBJ databases">
        <title>Genomic Encyclopedia of Archaeal and Bacterial Type Strains, Phase II (KMG-II): from individual species to whole genera.</title>
        <authorList>
            <person name="Goeker M."/>
        </authorList>
    </citation>
    <scope>NUCLEOTIDE SEQUENCE [LARGE SCALE GENOMIC DNA]</scope>
    <source>
        <strain evidence="2 3">DSM 24464</strain>
    </source>
</reference>
<dbReference type="Gene3D" id="1.10.3210.10">
    <property type="entry name" value="Hypothetical protein af1432"/>
    <property type="match status" value="1"/>
</dbReference>
<sequence length="194" mass="22869">MFKEFKNLHTHVVTLLDTNLPSYLSYHDTKHTLYVLDKAIYIANKEGITKNDLCLLKIAALFHDIGYIKAYDNHEEESIKIAKKELQNFSISNDDIEVICNMIRATKIPQHPKTKLDMILADADLEYLSTNNFKVFGDLLFEELKHLNPKLTRQEWNATQISFLKNHQYHTTYCKRYKEHRKQKNLDYLIASHL</sequence>
<gene>
    <name evidence="2" type="ORF">LY08_01938</name>
</gene>
<feature type="domain" description="HD" evidence="1">
    <location>
        <begin position="30"/>
        <end position="124"/>
    </location>
</feature>
<dbReference type="Proteomes" id="UP000248703">
    <property type="component" value="Unassembled WGS sequence"/>
</dbReference>
<dbReference type="CDD" id="cd00077">
    <property type="entry name" value="HDc"/>
    <property type="match status" value="1"/>
</dbReference>
<dbReference type="EMBL" id="QLLO01000006">
    <property type="protein sequence ID" value="RAJ13421.1"/>
    <property type="molecule type" value="Genomic_DNA"/>
</dbReference>
<evidence type="ECO:0000259" key="1">
    <source>
        <dbReference type="Pfam" id="PF01966"/>
    </source>
</evidence>
<name>A0A327R9M7_9FLAO</name>
<dbReference type="SUPFAM" id="SSF109604">
    <property type="entry name" value="HD-domain/PDEase-like"/>
    <property type="match status" value="1"/>
</dbReference>
<evidence type="ECO:0000313" key="2">
    <source>
        <dbReference type="EMBL" id="RAJ13421.1"/>
    </source>
</evidence>
<protein>
    <submittedName>
        <fullName evidence="2">HD domain-containing protein</fullName>
    </submittedName>
</protein>
<evidence type="ECO:0000313" key="3">
    <source>
        <dbReference type="Proteomes" id="UP000248703"/>
    </source>
</evidence>
<organism evidence="2 3">
    <name type="scientific">Olleya aquimaris</name>
    <dbReference type="NCBI Taxonomy" id="639310"/>
    <lineage>
        <taxon>Bacteria</taxon>
        <taxon>Pseudomonadati</taxon>
        <taxon>Bacteroidota</taxon>
        <taxon>Flavobacteriia</taxon>
        <taxon>Flavobacteriales</taxon>
        <taxon>Flavobacteriaceae</taxon>
    </lineage>
</organism>
<comment type="caution">
    <text evidence="2">The sequence shown here is derived from an EMBL/GenBank/DDBJ whole genome shotgun (WGS) entry which is preliminary data.</text>
</comment>
<proteinExistence type="predicted"/>
<dbReference type="RefSeq" id="WP_111660234.1">
    <property type="nucleotide sequence ID" value="NZ_QLLO01000006.1"/>
</dbReference>
<dbReference type="OrthoDB" id="5728337at2"/>
<accession>A0A327R9M7</accession>
<dbReference type="InterPro" id="IPR006674">
    <property type="entry name" value="HD_domain"/>
</dbReference>
<dbReference type="Pfam" id="PF01966">
    <property type="entry name" value="HD"/>
    <property type="match status" value="1"/>
</dbReference>
<dbReference type="AlphaFoldDB" id="A0A327R9M7"/>
<dbReference type="InterPro" id="IPR003607">
    <property type="entry name" value="HD/PDEase_dom"/>
</dbReference>
<keyword evidence="3" id="KW-1185">Reference proteome</keyword>